<gene>
    <name evidence="2" type="ORF">UFOPK3554_00954</name>
</gene>
<protein>
    <submittedName>
        <fullName evidence="2">Unannotated protein</fullName>
    </submittedName>
</protein>
<name>A0A6J7XVX6_9ZZZZ</name>
<dbReference type="Pfam" id="PF02698">
    <property type="entry name" value="DUF218"/>
    <property type="match status" value="1"/>
</dbReference>
<evidence type="ECO:0000259" key="1">
    <source>
        <dbReference type="Pfam" id="PF02698"/>
    </source>
</evidence>
<evidence type="ECO:0000313" key="2">
    <source>
        <dbReference type="EMBL" id="CAB5240618.1"/>
    </source>
</evidence>
<dbReference type="EMBL" id="CAFBSG010000013">
    <property type="protein sequence ID" value="CAB5240618.1"/>
    <property type="molecule type" value="Genomic_DNA"/>
</dbReference>
<sequence>MITIFKLLRRAFILVIIVMISVPGYALAKSWYAAHNPLVRSADAVVVLGTTQNDGRPGEALKARLVEAKRVFDIGLAPLIITVGAGAPGDRTTEAASGRAWLRAHGVSSKKIIAIEIGRDTLSSTKAYVVKARELKIKEILIATDPFHCLRATTMANDLGVNSTCSPVRTGPNSLGESGLRYLVREAGAYLAYITLGRRGIHISDHLGNQGFLVKIGK</sequence>
<proteinExistence type="predicted"/>
<dbReference type="PANTHER" id="PTHR30336">
    <property type="entry name" value="INNER MEMBRANE PROTEIN, PROBABLE PERMEASE"/>
    <property type="match status" value="1"/>
</dbReference>
<reference evidence="2" key="1">
    <citation type="submission" date="2020-05" db="EMBL/GenBank/DDBJ databases">
        <authorList>
            <person name="Chiriac C."/>
            <person name="Salcher M."/>
            <person name="Ghai R."/>
            <person name="Kavagutti S V."/>
        </authorList>
    </citation>
    <scope>NUCLEOTIDE SEQUENCE</scope>
</reference>
<accession>A0A6J7XVX6</accession>
<dbReference type="InterPro" id="IPR003848">
    <property type="entry name" value="DUF218"/>
</dbReference>
<dbReference type="CDD" id="cd06259">
    <property type="entry name" value="YdcF-like"/>
    <property type="match status" value="1"/>
</dbReference>
<dbReference type="GO" id="GO:0005886">
    <property type="term" value="C:plasma membrane"/>
    <property type="evidence" value="ECO:0007669"/>
    <property type="project" value="TreeGrafter"/>
</dbReference>
<dbReference type="AlphaFoldDB" id="A0A6J7XVX6"/>
<organism evidence="2">
    <name type="scientific">freshwater metagenome</name>
    <dbReference type="NCBI Taxonomy" id="449393"/>
    <lineage>
        <taxon>unclassified sequences</taxon>
        <taxon>metagenomes</taxon>
        <taxon>ecological metagenomes</taxon>
    </lineage>
</organism>
<feature type="domain" description="DUF218" evidence="1">
    <location>
        <begin position="43"/>
        <end position="186"/>
    </location>
</feature>
<dbReference type="PANTHER" id="PTHR30336:SF20">
    <property type="entry name" value="DUF218 DOMAIN-CONTAINING PROTEIN"/>
    <property type="match status" value="1"/>
</dbReference>
<dbReference type="InterPro" id="IPR051599">
    <property type="entry name" value="Cell_Envelope_Assoc"/>
</dbReference>